<keyword evidence="1" id="KW-0472">Membrane</keyword>
<dbReference type="Proteomes" id="UP000179221">
    <property type="component" value="Unassembled WGS sequence"/>
</dbReference>
<feature type="transmembrane region" description="Helical" evidence="1">
    <location>
        <begin position="26"/>
        <end position="49"/>
    </location>
</feature>
<accession>A0A1F7YI79</accession>
<reference evidence="2 3" key="1">
    <citation type="journal article" date="2016" name="Nat. Commun.">
        <title>Thousands of microbial genomes shed light on interconnected biogeochemical processes in an aquifer system.</title>
        <authorList>
            <person name="Anantharaman K."/>
            <person name="Brown C.T."/>
            <person name="Hug L.A."/>
            <person name="Sharon I."/>
            <person name="Castelle C.J."/>
            <person name="Probst A.J."/>
            <person name="Thomas B.C."/>
            <person name="Singh A."/>
            <person name="Wilkins M.J."/>
            <person name="Karaoz U."/>
            <person name="Brodie E.L."/>
            <person name="Williams K.H."/>
            <person name="Hubbard S.S."/>
            <person name="Banfield J.F."/>
        </authorList>
    </citation>
    <scope>NUCLEOTIDE SEQUENCE [LARGE SCALE GENOMIC DNA]</scope>
</reference>
<proteinExistence type="predicted"/>
<gene>
    <name evidence="2" type="ORF">A2628_02650</name>
</gene>
<comment type="caution">
    <text evidence="2">The sequence shown here is derived from an EMBL/GenBank/DDBJ whole genome shotgun (WGS) entry which is preliminary data.</text>
</comment>
<dbReference type="InterPro" id="IPR043993">
    <property type="entry name" value="T4SS_pilin"/>
</dbReference>
<sequence length="106" mass="11209">MYLAQRDPIEGSEVINGVATIKGFEWIFNNIVTTILGFAGIALFAMLIVGGFKLMTSGGNPEAAQAARKIVTYAVGGLLVIALAFLILVLIQTFTGANVTTFTVNQ</sequence>
<protein>
    <submittedName>
        <fullName evidence="2">Uncharacterized protein</fullName>
    </submittedName>
</protein>
<keyword evidence="1" id="KW-0812">Transmembrane</keyword>
<evidence type="ECO:0000256" key="1">
    <source>
        <dbReference type="SAM" id="Phobius"/>
    </source>
</evidence>
<dbReference type="AlphaFoldDB" id="A0A1F7YI79"/>
<organism evidence="2 3">
    <name type="scientific">Candidatus Woesebacteria bacterium RIFCSPHIGHO2_01_FULL_40_22</name>
    <dbReference type="NCBI Taxonomy" id="1802499"/>
    <lineage>
        <taxon>Bacteria</taxon>
        <taxon>Candidatus Woeseibacteriota</taxon>
    </lineage>
</organism>
<feature type="transmembrane region" description="Helical" evidence="1">
    <location>
        <begin position="70"/>
        <end position="91"/>
    </location>
</feature>
<dbReference type="Pfam" id="PF18895">
    <property type="entry name" value="T4SS_pilin"/>
    <property type="match status" value="1"/>
</dbReference>
<evidence type="ECO:0000313" key="2">
    <source>
        <dbReference type="EMBL" id="OGM26215.1"/>
    </source>
</evidence>
<evidence type="ECO:0000313" key="3">
    <source>
        <dbReference type="Proteomes" id="UP000179221"/>
    </source>
</evidence>
<dbReference type="EMBL" id="MGGL01000015">
    <property type="protein sequence ID" value="OGM26215.1"/>
    <property type="molecule type" value="Genomic_DNA"/>
</dbReference>
<name>A0A1F7YI79_9BACT</name>
<keyword evidence="1" id="KW-1133">Transmembrane helix</keyword>